<dbReference type="Proteomes" id="UP000432209">
    <property type="component" value="Unassembled WGS sequence"/>
</dbReference>
<reference evidence="2 3" key="1">
    <citation type="submission" date="2019-10" db="EMBL/GenBank/DDBJ databases">
        <title>Gluconobacter aidae sp. nov., a novel species of acetic acid bacteria isolated in Thailand.</title>
        <authorList>
            <person name="Yukphan P."/>
            <person name="Charoenyingcharoen P."/>
            <person name="Malimas S."/>
            <person name="Muramatsu Y."/>
            <person name="Nakagawa Y."/>
            <person name="Tanasupawat S."/>
            <person name="Yamada Y."/>
        </authorList>
    </citation>
    <scope>NUCLEOTIDE SEQUENCE [LARGE SCALE GENOMIC DNA]</scope>
    <source>
        <strain evidence="2 3">AC10</strain>
    </source>
</reference>
<keyword evidence="3" id="KW-1185">Reference proteome</keyword>
<accession>A0A7X1STC6</accession>
<dbReference type="PANTHER" id="PTHR37463:SF1">
    <property type="entry name" value="DUF2256 DOMAIN-CONTAINING PROTEIN"/>
    <property type="match status" value="1"/>
</dbReference>
<dbReference type="EMBL" id="WIPH01000050">
    <property type="protein sequence ID" value="MQS00051.1"/>
    <property type="molecule type" value="Genomic_DNA"/>
</dbReference>
<protein>
    <submittedName>
        <fullName evidence="2">DUF2256 domain-containing protein</fullName>
    </submittedName>
</protein>
<evidence type="ECO:0000313" key="2">
    <source>
        <dbReference type="EMBL" id="MQS00051.1"/>
    </source>
</evidence>
<feature type="region of interest" description="Disordered" evidence="1">
    <location>
        <begin position="133"/>
        <end position="166"/>
    </location>
</feature>
<dbReference type="Pfam" id="PF10013">
    <property type="entry name" value="DUF2256"/>
    <property type="match status" value="1"/>
</dbReference>
<sequence>MRRKSDLPSKLCAACGRPFVWRKKWARDWSSVRYCSRPWRRKWAKAASAPARVTANQKGFSSPKWSGKRVATISSTSRVIASGSKRSGPGRARAPGAGLRLSRSKFQRPPAGWSPSINSPVLRRISRQKCSIRSPRRFSAQEAKPWRSARKRSSGSSVTDGHCAISRIRRHSPGSVTRTCVAPCRVNARMTSPCRLPELAGSSNVT</sequence>
<feature type="region of interest" description="Disordered" evidence="1">
    <location>
        <begin position="76"/>
        <end position="98"/>
    </location>
</feature>
<comment type="caution">
    <text evidence="2">The sequence shown here is derived from an EMBL/GenBank/DDBJ whole genome shotgun (WGS) entry which is preliminary data.</text>
</comment>
<dbReference type="PANTHER" id="PTHR37463">
    <property type="entry name" value="GSL3115 PROTEIN"/>
    <property type="match status" value="1"/>
</dbReference>
<feature type="compositionally biased region" description="Low complexity" evidence="1">
    <location>
        <begin position="86"/>
        <end position="98"/>
    </location>
</feature>
<organism evidence="2 3">
    <name type="scientific">Gluconobacter aidae</name>
    <dbReference type="NCBI Taxonomy" id="2662454"/>
    <lineage>
        <taxon>Bacteria</taxon>
        <taxon>Pseudomonadati</taxon>
        <taxon>Pseudomonadota</taxon>
        <taxon>Alphaproteobacteria</taxon>
        <taxon>Acetobacterales</taxon>
        <taxon>Acetobacteraceae</taxon>
        <taxon>Gluconobacter</taxon>
    </lineage>
</organism>
<evidence type="ECO:0000313" key="3">
    <source>
        <dbReference type="Proteomes" id="UP000432209"/>
    </source>
</evidence>
<evidence type="ECO:0000256" key="1">
    <source>
        <dbReference type="SAM" id="MobiDB-lite"/>
    </source>
</evidence>
<dbReference type="InterPro" id="IPR017136">
    <property type="entry name" value="UCP037205"/>
</dbReference>
<name>A0A7X1STC6_9PROT</name>
<dbReference type="AlphaFoldDB" id="A0A7X1STC6"/>
<gene>
    <name evidence="2" type="ORF">GFJ39_12835</name>
</gene>
<proteinExistence type="predicted"/>